<comment type="similarity">
    <text evidence="2">Belongs to the TMEM256 family.</text>
</comment>
<keyword evidence="3 6" id="KW-0812">Transmembrane</keyword>
<dbReference type="InterPro" id="IPR006696">
    <property type="entry name" value="DUF423"/>
</dbReference>
<dbReference type="GO" id="GO:0016020">
    <property type="term" value="C:membrane"/>
    <property type="evidence" value="ECO:0007669"/>
    <property type="project" value="UniProtKB-SubCell"/>
</dbReference>
<evidence type="ECO:0000256" key="6">
    <source>
        <dbReference type="SAM" id="Phobius"/>
    </source>
</evidence>
<evidence type="ECO:0000256" key="2">
    <source>
        <dbReference type="ARBA" id="ARBA00006208"/>
    </source>
</evidence>
<evidence type="ECO:0000313" key="7">
    <source>
        <dbReference type="EMBL" id="CAB3408324.1"/>
    </source>
</evidence>
<dbReference type="Pfam" id="PF04241">
    <property type="entry name" value="DUF423"/>
    <property type="match status" value="1"/>
</dbReference>
<dbReference type="PANTHER" id="PTHR43461:SF1">
    <property type="entry name" value="TRANSMEMBRANE PROTEIN 256"/>
    <property type="match status" value="1"/>
</dbReference>
<reference evidence="7 8" key="1">
    <citation type="submission" date="2020-04" db="EMBL/GenBank/DDBJ databases">
        <authorList>
            <person name="Laetsch R D."/>
            <person name="Stevens L."/>
            <person name="Kumar S."/>
            <person name="Blaxter L. M."/>
        </authorList>
    </citation>
    <scope>NUCLEOTIDE SEQUENCE [LARGE SCALE GENOMIC DNA]</scope>
</reference>
<evidence type="ECO:0000313" key="8">
    <source>
        <dbReference type="Proteomes" id="UP000494206"/>
    </source>
</evidence>
<evidence type="ECO:0000256" key="4">
    <source>
        <dbReference type="ARBA" id="ARBA00022989"/>
    </source>
</evidence>
<dbReference type="OrthoDB" id="269173at2759"/>
<protein>
    <recommendedName>
        <fullName evidence="9">DUF423 domain-containing protein</fullName>
    </recommendedName>
</protein>
<evidence type="ECO:0000256" key="1">
    <source>
        <dbReference type="ARBA" id="ARBA00004141"/>
    </source>
</evidence>
<evidence type="ECO:0000256" key="5">
    <source>
        <dbReference type="ARBA" id="ARBA00023136"/>
    </source>
</evidence>
<keyword evidence="4 6" id="KW-1133">Transmembrane helix</keyword>
<proteinExistence type="inferred from homology"/>
<accession>A0A8S1F382</accession>
<name>A0A8S1F382_9PELO</name>
<organism evidence="7 8">
    <name type="scientific">Caenorhabditis bovis</name>
    <dbReference type="NCBI Taxonomy" id="2654633"/>
    <lineage>
        <taxon>Eukaryota</taxon>
        <taxon>Metazoa</taxon>
        <taxon>Ecdysozoa</taxon>
        <taxon>Nematoda</taxon>
        <taxon>Chromadorea</taxon>
        <taxon>Rhabditida</taxon>
        <taxon>Rhabditina</taxon>
        <taxon>Rhabditomorpha</taxon>
        <taxon>Rhabditoidea</taxon>
        <taxon>Rhabditidae</taxon>
        <taxon>Peloderinae</taxon>
        <taxon>Caenorhabditis</taxon>
    </lineage>
</organism>
<evidence type="ECO:0008006" key="9">
    <source>
        <dbReference type="Google" id="ProtNLM"/>
    </source>
</evidence>
<keyword evidence="5 6" id="KW-0472">Membrane</keyword>
<sequence length="147" mass="15874">MSQLLIDATTSLLNYVPLINQYLPVASSQKPSIGEMSHLVRLAGVSGALAISLGAYGSHVLRDSPNASDRRKTAFETGNRYHLIHSLALLASSKARYPRVTATLLATGMLLFSGPCYHYAITGKEDVRKFTPIGGVTLILAWLSFVL</sequence>
<evidence type="ECO:0000256" key="3">
    <source>
        <dbReference type="ARBA" id="ARBA00022692"/>
    </source>
</evidence>
<comment type="caution">
    <text evidence="7">The sequence shown here is derived from an EMBL/GenBank/DDBJ whole genome shotgun (WGS) entry which is preliminary data.</text>
</comment>
<dbReference type="PANTHER" id="PTHR43461">
    <property type="entry name" value="TRANSMEMBRANE PROTEIN 256"/>
    <property type="match status" value="1"/>
</dbReference>
<keyword evidence="8" id="KW-1185">Reference proteome</keyword>
<comment type="subcellular location">
    <subcellularLocation>
        <location evidence="1">Membrane</location>
        <topology evidence="1">Multi-pass membrane protein</topology>
    </subcellularLocation>
</comment>
<feature type="transmembrane region" description="Helical" evidence="6">
    <location>
        <begin position="100"/>
        <end position="121"/>
    </location>
</feature>
<dbReference type="Proteomes" id="UP000494206">
    <property type="component" value="Unassembled WGS sequence"/>
</dbReference>
<gene>
    <name evidence="7" type="ORF">CBOVIS_LOCUS10116</name>
</gene>
<feature type="transmembrane region" description="Helical" evidence="6">
    <location>
        <begin position="39"/>
        <end position="61"/>
    </location>
</feature>
<dbReference type="AlphaFoldDB" id="A0A8S1F382"/>
<dbReference type="EMBL" id="CADEPM010000007">
    <property type="protein sequence ID" value="CAB3408324.1"/>
    <property type="molecule type" value="Genomic_DNA"/>
</dbReference>